<dbReference type="GO" id="GO:0070929">
    <property type="term" value="P:trans-translation"/>
    <property type="evidence" value="ECO:0007669"/>
    <property type="project" value="UniProtKB-UniRule"/>
</dbReference>
<dbReference type="EMBL" id="JACHXZ010000001">
    <property type="protein sequence ID" value="MBB3167538.1"/>
    <property type="molecule type" value="Genomic_DNA"/>
</dbReference>
<name>A0A839UPT1_9GAMM</name>
<dbReference type="SUPFAM" id="SSF74982">
    <property type="entry name" value="Small protein B (SmpB)"/>
    <property type="match status" value="1"/>
</dbReference>
<dbReference type="InterPro" id="IPR000037">
    <property type="entry name" value="SsrA-bd_prot"/>
</dbReference>
<protein>
    <recommendedName>
        <fullName evidence="3">SsrA-binding protein</fullName>
    </recommendedName>
    <alternativeName>
        <fullName evidence="3">Small protein B</fullName>
    </alternativeName>
</protein>
<dbReference type="InterPro" id="IPR020081">
    <property type="entry name" value="SsrA-bd_prot_CS"/>
</dbReference>
<sequence>MAKPKKKPADNTIAQNKKARFDYALSEKFEAGLELQGWEVKSLRAGKVQLVDSFVQFHRGEAWLMGALISPMQSVSTHYVAEPSRKRKLLLNRRELAQLQQGVEQKGYTVVCTALYWKNHLVKAAVALAKGKAEHDKRNVEKERDWNREKQRVVRDHNR</sequence>
<accession>A0A839UPT1</accession>
<evidence type="ECO:0000313" key="6">
    <source>
        <dbReference type="Proteomes" id="UP000559987"/>
    </source>
</evidence>
<evidence type="ECO:0000313" key="5">
    <source>
        <dbReference type="EMBL" id="MBB3167538.1"/>
    </source>
</evidence>
<organism evidence="5 6">
    <name type="scientific">Simiduia aestuariiviva</name>
    <dbReference type="NCBI Taxonomy" id="1510459"/>
    <lineage>
        <taxon>Bacteria</taxon>
        <taxon>Pseudomonadati</taxon>
        <taxon>Pseudomonadota</taxon>
        <taxon>Gammaproteobacteria</taxon>
        <taxon>Cellvibrionales</taxon>
        <taxon>Cellvibrionaceae</taxon>
        <taxon>Simiduia</taxon>
    </lineage>
</organism>
<keyword evidence="2 3" id="KW-0694">RNA-binding</keyword>
<dbReference type="AlphaFoldDB" id="A0A839UPT1"/>
<evidence type="ECO:0000256" key="3">
    <source>
        <dbReference type="HAMAP-Rule" id="MF_00023"/>
    </source>
</evidence>
<dbReference type="PANTHER" id="PTHR30308:SF2">
    <property type="entry name" value="SSRA-BINDING PROTEIN"/>
    <property type="match status" value="1"/>
</dbReference>
<proteinExistence type="inferred from homology"/>
<dbReference type="Gene3D" id="2.40.280.10">
    <property type="match status" value="1"/>
</dbReference>
<dbReference type="HAMAP" id="MF_00023">
    <property type="entry name" value="SmpB"/>
    <property type="match status" value="1"/>
</dbReference>
<evidence type="ECO:0000256" key="2">
    <source>
        <dbReference type="ARBA" id="ARBA00022884"/>
    </source>
</evidence>
<feature type="region of interest" description="Disordered" evidence="4">
    <location>
        <begin position="136"/>
        <end position="159"/>
    </location>
</feature>
<evidence type="ECO:0000256" key="1">
    <source>
        <dbReference type="ARBA" id="ARBA00022490"/>
    </source>
</evidence>
<reference evidence="5 6" key="1">
    <citation type="submission" date="2020-08" db="EMBL/GenBank/DDBJ databases">
        <title>Genomic Encyclopedia of Type Strains, Phase III (KMG-III): the genomes of soil and plant-associated and newly described type strains.</title>
        <authorList>
            <person name="Whitman W."/>
        </authorList>
    </citation>
    <scope>NUCLEOTIDE SEQUENCE [LARGE SCALE GENOMIC DNA]</scope>
    <source>
        <strain evidence="5 6">CECT 8571</strain>
    </source>
</reference>
<evidence type="ECO:0000256" key="4">
    <source>
        <dbReference type="SAM" id="MobiDB-lite"/>
    </source>
</evidence>
<dbReference type="InterPro" id="IPR023620">
    <property type="entry name" value="SmpB"/>
</dbReference>
<dbReference type="Pfam" id="PF01668">
    <property type="entry name" value="SmpB"/>
    <property type="match status" value="1"/>
</dbReference>
<dbReference type="Proteomes" id="UP000559987">
    <property type="component" value="Unassembled WGS sequence"/>
</dbReference>
<dbReference type="NCBIfam" id="NF003843">
    <property type="entry name" value="PRK05422.1"/>
    <property type="match status" value="1"/>
</dbReference>
<dbReference type="GO" id="GO:0005829">
    <property type="term" value="C:cytosol"/>
    <property type="evidence" value="ECO:0007669"/>
    <property type="project" value="TreeGrafter"/>
</dbReference>
<comment type="function">
    <text evidence="3">Required for rescue of stalled ribosomes mediated by trans-translation. Binds to transfer-messenger RNA (tmRNA), required for stable association of tmRNA with ribosomes. tmRNA and SmpB together mimic tRNA shape, replacing the anticodon stem-loop with SmpB. tmRNA is encoded by the ssrA gene; the 2 termini fold to resemble tRNA(Ala) and it encodes a 'tag peptide', a short internal open reading frame. During trans-translation Ala-aminoacylated tmRNA acts like a tRNA, entering the A-site of stalled ribosomes, displacing the stalled mRNA. The ribosome then switches to translate the ORF on the tmRNA; the nascent peptide is terminated with the 'tag peptide' encoded by the tmRNA and targeted for degradation. The ribosome is freed to recommence translation, which seems to be the essential function of trans-translation.</text>
</comment>
<comment type="similarity">
    <text evidence="3">Belongs to the SmpB family.</text>
</comment>
<dbReference type="PROSITE" id="PS01317">
    <property type="entry name" value="SSRP"/>
    <property type="match status" value="1"/>
</dbReference>
<keyword evidence="1 3" id="KW-0963">Cytoplasm</keyword>
<dbReference type="GO" id="GO:0003723">
    <property type="term" value="F:RNA binding"/>
    <property type="evidence" value="ECO:0007669"/>
    <property type="project" value="UniProtKB-UniRule"/>
</dbReference>
<gene>
    <name evidence="3" type="primary">smpB</name>
    <name evidence="5" type="ORF">FHS30_000714</name>
</gene>
<dbReference type="NCBIfam" id="TIGR00086">
    <property type="entry name" value="smpB"/>
    <property type="match status" value="1"/>
</dbReference>
<dbReference type="PANTHER" id="PTHR30308">
    <property type="entry name" value="TMRNA-BINDING COMPONENT OF TRANS-TRANSLATION TAGGING COMPLEX"/>
    <property type="match status" value="1"/>
</dbReference>
<keyword evidence="6" id="KW-1185">Reference proteome</keyword>
<dbReference type="GO" id="GO:0070930">
    <property type="term" value="P:trans-translation-dependent protein tagging"/>
    <property type="evidence" value="ECO:0007669"/>
    <property type="project" value="TreeGrafter"/>
</dbReference>
<dbReference type="RefSeq" id="WP_183908346.1">
    <property type="nucleotide sequence ID" value="NZ_JACHXZ010000001.1"/>
</dbReference>
<comment type="caution">
    <text evidence="5">The sequence shown here is derived from an EMBL/GenBank/DDBJ whole genome shotgun (WGS) entry which is preliminary data.</text>
</comment>
<dbReference type="CDD" id="cd09294">
    <property type="entry name" value="SmpB"/>
    <property type="match status" value="1"/>
</dbReference>
<comment type="subcellular location">
    <subcellularLocation>
        <location evidence="3">Cytoplasm</location>
    </subcellularLocation>
    <text evidence="3">The tmRNA-SmpB complex associates with stalled 70S ribosomes.</text>
</comment>